<protein>
    <submittedName>
        <fullName evidence="9">L,D-transpeptidase catalytic domain</fullName>
    </submittedName>
</protein>
<dbReference type="Pfam" id="PF03734">
    <property type="entry name" value="YkuD"/>
    <property type="match status" value="1"/>
</dbReference>
<keyword evidence="2" id="KW-0808">Transferase</keyword>
<evidence type="ECO:0000313" key="10">
    <source>
        <dbReference type="Proteomes" id="UP000184390"/>
    </source>
</evidence>
<feature type="active site" description="Proton donor/acceptor" evidence="6">
    <location>
        <position position="452"/>
    </location>
</feature>
<keyword evidence="10" id="KW-1185">Reference proteome</keyword>
<dbReference type="Proteomes" id="UP000184390">
    <property type="component" value="Unassembled WGS sequence"/>
</dbReference>
<evidence type="ECO:0000256" key="5">
    <source>
        <dbReference type="ARBA" id="ARBA00023316"/>
    </source>
</evidence>
<proteinExistence type="predicted"/>
<dbReference type="Gene3D" id="2.40.440.10">
    <property type="entry name" value="L,D-transpeptidase catalytic domain-like"/>
    <property type="match status" value="1"/>
</dbReference>
<evidence type="ECO:0000256" key="1">
    <source>
        <dbReference type="ARBA" id="ARBA00004752"/>
    </source>
</evidence>
<dbReference type="PANTHER" id="PTHR30582">
    <property type="entry name" value="L,D-TRANSPEPTIDASE"/>
    <property type="match status" value="1"/>
</dbReference>
<feature type="domain" description="L,D-TPase catalytic" evidence="8">
    <location>
        <begin position="373"/>
        <end position="492"/>
    </location>
</feature>
<reference evidence="9 10" key="1">
    <citation type="submission" date="2016-11" db="EMBL/GenBank/DDBJ databases">
        <authorList>
            <person name="Varghese N."/>
            <person name="Submissions S."/>
        </authorList>
    </citation>
    <scope>NUCLEOTIDE SEQUENCE [LARGE SCALE GENOMIC DNA]</scope>
    <source>
        <strain evidence="9 10">PA</strain>
    </source>
</reference>
<evidence type="ECO:0000256" key="6">
    <source>
        <dbReference type="PROSITE-ProRule" id="PRU01373"/>
    </source>
</evidence>
<feature type="active site" description="Nucleophile" evidence="6">
    <location>
        <position position="468"/>
    </location>
</feature>
<evidence type="ECO:0000256" key="2">
    <source>
        <dbReference type="ARBA" id="ARBA00022679"/>
    </source>
</evidence>
<evidence type="ECO:0000256" key="3">
    <source>
        <dbReference type="ARBA" id="ARBA00022960"/>
    </source>
</evidence>
<keyword evidence="7" id="KW-0472">Membrane</keyword>
<keyword evidence="7" id="KW-1133">Transmembrane helix</keyword>
<dbReference type="CDD" id="cd16913">
    <property type="entry name" value="YkuD_like"/>
    <property type="match status" value="1"/>
</dbReference>
<evidence type="ECO:0000256" key="7">
    <source>
        <dbReference type="SAM" id="Phobius"/>
    </source>
</evidence>
<keyword evidence="3 6" id="KW-0133">Cell shape</keyword>
<keyword evidence="4 6" id="KW-0573">Peptidoglycan synthesis</keyword>
<accession>A0ABY1HZB9</accession>
<dbReference type="EMBL" id="FQYL01000001">
    <property type="protein sequence ID" value="SHI35033.1"/>
    <property type="molecule type" value="Genomic_DNA"/>
</dbReference>
<dbReference type="SUPFAM" id="SSF141523">
    <property type="entry name" value="L,D-transpeptidase catalytic domain-like"/>
    <property type="match status" value="1"/>
</dbReference>
<comment type="pathway">
    <text evidence="1 6">Cell wall biogenesis; peptidoglycan biosynthesis.</text>
</comment>
<dbReference type="PROSITE" id="PS52029">
    <property type="entry name" value="LD_TPASE"/>
    <property type="match status" value="1"/>
</dbReference>
<feature type="transmembrane region" description="Helical" evidence="7">
    <location>
        <begin position="26"/>
        <end position="46"/>
    </location>
</feature>
<evidence type="ECO:0000313" key="9">
    <source>
        <dbReference type="EMBL" id="SHI35033.1"/>
    </source>
</evidence>
<evidence type="ECO:0000259" key="8">
    <source>
        <dbReference type="PROSITE" id="PS52029"/>
    </source>
</evidence>
<keyword evidence="7" id="KW-0812">Transmembrane</keyword>
<sequence>MTGETLLDNSTEAAGAAPARHRRWPLWAGLGLLLLVAGAGTGAYAYTSHYADRAVPGTAIAGTDVSGMTRDEIASMIASRSESATVAVSGDATATATLADLGITVDAGATADAALARGATAGDRLTTLFSSEDLPVVTTTDAAVTDAYASSLIPADKVRARNAEIGLDAEGTSFTVTPAVSGTSIDPAPLARAGAEAASALAPASASVSMSTQAPAVSDADAQAVADTANSWISQDVTISDASGKDSYSPDESTKASWISVSTSNDAAPTLSIDSAKVSSWVADQASEENIDEVQGTRNVNSKGDVVATPVEAVKSQTVKNADALSTSISEALGKGTGYSGAFEMQVGEEKWTQRTIADGAENLNYQAAPGEKWVDVDLSAKTVTSYEGATVVRGPVSIVDGAAETPTVTGTYHVYLKYETQTMRGQNADGSDYVTEDVPWVSYFHSGYAFHGAPWRSSFGYSGSHGCLNMPVDEAQWMYTWADNGTTVVSHY</sequence>
<dbReference type="InterPro" id="IPR038063">
    <property type="entry name" value="Transpep_catalytic_dom"/>
</dbReference>
<gene>
    <name evidence="9" type="ORF">SAMN05216246_101315</name>
</gene>
<name>A0ABY1HZB9_9ACTO</name>
<dbReference type="InterPro" id="IPR050979">
    <property type="entry name" value="LD-transpeptidase"/>
</dbReference>
<dbReference type="PANTHER" id="PTHR30582:SF2">
    <property type="entry name" value="L,D-TRANSPEPTIDASE YCIB-RELATED"/>
    <property type="match status" value="1"/>
</dbReference>
<dbReference type="RefSeq" id="WP_073451235.1">
    <property type="nucleotide sequence ID" value="NZ_BDIO01000003.1"/>
</dbReference>
<dbReference type="InterPro" id="IPR005490">
    <property type="entry name" value="LD_TPept_cat_dom"/>
</dbReference>
<keyword evidence="5 6" id="KW-0961">Cell wall biogenesis/degradation</keyword>
<comment type="caution">
    <text evidence="9">The sequence shown here is derived from an EMBL/GenBank/DDBJ whole genome shotgun (WGS) entry which is preliminary data.</text>
</comment>
<evidence type="ECO:0000256" key="4">
    <source>
        <dbReference type="ARBA" id="ARBA00022984"/>
    </source>
</evidence>
<organism evidence="9 10">
    <name type="scientific">Actinomyces denticolens</name>
    <dbReference type="NCBI Taxonomy" id="52767"/>
    <lineage>
        <taxon>Bacteria</taxon>
        <taxon>Bacillati</taxon>
        <taxon>Actinomycetota</taxon>
        <taxon>Actinomycetes</taxon>
        <taxon>Actinomycetales</taxon>
        <taxon>Actinomycetaceae</taxon>
        <taxon>Actinomyces</taxon>
    </lineage>
</organism>